<feature type="region of interest" description="Disordered" evidence="1">
    <location>
        <begin position="889"/>
        <end position="909"/>
    </location>
</feature>
<evidence type="ECO:0000256" key="1">
    <source>
        <dbReference type="SAM" id="MobiDB-lite"/>
    </source>
</evidence>
<dbReference type="InterPro" id="IPR036612">
    <property type="entry name" value="KH_dom_type_1_sf"/>
</dbReference>
<dbReference type="GO" id="GO:0003723">
    <property type="term" value="F:RNA binding"/>
    <property type="evidence" value="ECO:0007669"/>
    <property type="project" value="InterPro"/>
</dbReference>
<feature type="compositionally biased region" description="Low complexity" evidence="1">
    <location>
        <begin position="126"/>
        <end position="138"/>
    </location>
</feature>
<feature type="region of interest" description="Disordered" evidence="1">
    <location>
        <begin position="79"/>
        <end position="138"/>
    </location>
</feature>
<feature type="compositionally biased region" description="Basic and acidic residues" evidence="1">
    <location>
        <begin position="724"/>
        <end position="733"/>
    </location>
</feature>
<name>A0A1Q8RNK6_9PEZI</name>
<dbReference type="EMBL" id="MPGH01000138">
    <property type="protein sequence ID" value="OLN85904.1"/>
    <property type="molecule type" value="Genomic_DNA"/>
</dbReference>
<protein>
    <recommendedName>
        <fullName evidence="4">Pentatricopeptide repeat domain-containing protein</fullName>
    </recommendedName>
</protein>
<dbReference type="Gene3D" id="1.25.40.10">
    <property type="entry name" value="Tetratricopeptide repeat domain"/>
    <property type="match status" value="1"/>
</dbReference>
<evidence type="ECO:0000313" key="3">
    <source>
        <dbReference type="Proteomes" id="UP000186583"/>
    </source>
</evidence>
<dbReference type="AlphaFoldDB" id="A0A1Q8RNK6"/>
<dbReference type="Proteomes" id="UP000186583">
    <property type="component" value="Unassembled WGS sequence"/>
</dbReference>
<sequence>MSLGITLSWRARSHRTGVSGISLIPRGPRRWSRAPSAQLSLSHRCIQATSGIRSCNFAATSSSASATSLTENAIERATPGTISKAAGERPAIDAVSHPLGRHKDEKGGFSGADRASKTGTNNTQPKTSTGKSTTTTTTVRTPINELTKLRSRRVDRRHPTKADTTTRKQKDGKVALSKIPKIIAIPGQQDSVLVAPAIQYKSPRETRASIQRYQEGVAGQLRFEAVRRIKAAPLTNWRSILDVLRLRTRPVRGPWQERGRKIWVGKDLGDKLLYGVDHTIWDIQEKTRCHIELRRPSDEDGDGEVYLLLSGDDEALDHATEKISQLATTTGSTLSIEGAIGSKVSGNGAARSASTKGETFWMASRNDLRPGHVPGYRLKKRYEEIPKPREWTPQTFESYIQAITKGSLSPRLKSSLYGSGVTADAAALALVHAAFDDPATKDAQSIRAFKQALHFMESRGHSYCNHARDLFNRMAKLGFPMDTGVFNIMLAGSVKVKDLRNFDETLRLMIRHGYLPNTQTWELFLQLLENDQVRRHVIQIMHSLGLLLDPNTVRLIAKELVVNDVRQFYQERDGRGGGLEEFLQSQNAKYGRNWFSRSAMNKITNELGRMGHLESCGELLDFQAQSPTTFPTTLTINSILYHARSQRTAAPAIVALAKAHKYKIDLDEQTYHELFNLAFRLRKPNMMGLVWRFACLEGKTTWYMRNRVASLMTASGGPVGKEAPTTEEKDLTPEKGALSPGEIADLPPLPSFHQEDMLTYLSRFPRMRVGARIAAKLFERYEGWSPVEPLHEILDRAWKSDNAIYAETRAAEQSAGEQSDVPKRRITMPGIPLVLQRRKWNCKTDEERRERIRLEMTVSHLTRAVRRLPSKQYYDRPVDQLSRKLAAKAAGIVGPATDGPRDASPGRSK</sequence>
<dbReference type="STRING" id="708187.A0A1Q8RNK6"/>
<dbReference type="SUPFAM" id="SSF54791">
    <property type="entry name" value="Eukaryotic type KH-domain (KH-domain type I)"/>
    <property type="match status" value="1"/>
</dbReference>
<organism evidence="2 3">
    <name type="scientific">Colletotrichum chlorophyti</name>
    <dbReference type="NCBI Taxonomy" id="708187"/>
    <lineage>
        <taxon>Eukaryota</taxon>
        <taxon>Fungi</taxon>
        <taxon>Dikarya</taxon>
        <taxon>Ascomycota</taxon>
        <taxon>Pezizomycotina</taxon>
        <taxon>Sordariomycetes</taxon>
        <taxon>Hypocreomycetidae</taxon>
        <taxon>Glomerellales</taxon>
        <taxon>Glomerellaceae</taxon>
        <taxon>Colletotrichum</taxon>
    </lineage>
</organism>
<dbReference type="OrthoDB" id="185373at2759"/>
<reference evidence="2 3" key="1">
    <citation type="submission" date="2016-11" db="EMBL/GenBank/DDBJ databases">
        <title>Draft Genome Assembly of Colletotrichum chlorophyti a pathogen of herbaceous plants.</title>
        <authorList>
            <person name="Gan P."/>
            <person name="Narusaka M."/>
            <person name="Tsushima A."/>
            <person name="Narusaka Y."/>
            <person name="Takano Y."/>
            <person name="Shirasu K."/>
        </authorList>
    </citation>
    <scope>NUCLEOTIDE SEQUENCE [LARGE SCALE GENOMIC DNA]</scope>
    <source>
        <strain evidence="2 3">NTL11</strain>
    </source>
</reference>
<feature type="region of interest" description="Disordered" evidence="1">
    <location>
        <begin position="154"/>
        <end position="173"/>
    </location>
</feature>
<gene>
    <name evidence="2" type="ORF">CCHL11_05364</name>
</gene>
<evidence type="ECO:0000313" key="2">
    <source>
        <dbReference type="EMBL" id="OLN85904.1"/>
    </source>
</evidence>
<evidence type="ECO:0008006" key="4">
    <source>
        <dbReference type="Google" id="ProtNLM"/>
    </source>
</evidence>
<comment type="caution">
    <text evidence="2">The sequence shown here is derived from an EMBL/GenBank/DDBJ whole genome shotgun (WGS) entry which is preliminary data.</text>
</comment>
<accession>A0A1Q8RNK6</accession>
<feature type="compositionally biased region" description="Basic and acidic residues" evidence="1">
    <location>
        <begin position="160"/>
        <end position="173"/>
    </location>
</feature>
<feature type="region of interest" description="Disordered" evidence="1">
    <location>
        <begin position="714"/>
        <end position="742"/>
    </location>
</feature>
<dbReference type="CDD" id="cd00105">
    <property type="entry name" value="KH-I"/>
    <property type="match status" value="1"/>
</dbReference>
<dbReference type="InterPro" id="IPR011990">
    <property type="entry name" value="TPR-like_helical_dom_sf"/>
</dbReference>
<keyword evidence="3" id="KW-1185">Reference proteome</keyword>
<proteinExistence type="predicted"/>